<protein>
    <recommendedName>
        <fullName evidence="10">Signal peptidase complex-like protein DTM1</fullName>
    </recommendedName>
</protein>
<dbReference type="GO" id="GO:0048658">
    <property type="term" value="P:anther wall tapetum development"/>
    <property type="evidence" value="ECO:0007669"/>
    <property type="project" value="InterPro"/>
</dbReference>
<dbReference type="PANTHER" id="PTHR38354:SF2">
    <property type="entry name" value="SIGNAL PEPTIDASE COMPLEX-LIKE PROTEIN DTM1"/>
    <property type="match status" value="1"/>
</dbReference>
<keyword evidence="3 7" id="KW-0812">Transmembrane</keyword>
<proteinExistence type="inferred from homology"/>
<evidence type="ECO:0000256" key="4">
    <source>
        <dbReference type="ARBA" id="ARBA00022824"/>
    </source>
</evidence>
<keyword evidence="6 7" id="KW-0472">Membrane</keyword>
<evidence type="ECO:0000256" key="5">
    <source>
        <dbReference type="ARBA" id="ARBA00022989"/>
    </source>
</evidence>
<dbReference type="Proteomes" id="UP001159364">
    <property type="component" value="Unassembled WGS sequence"/>
</dbReference>
<dbReference type="PANTHER" id="PTHR38354">
    <property type="entry name" value="SIGNAL PEPTIDASE COMPLEX-LIKE PROTEIN DTM1"/>
    <property type="match status" value="1"/>
</dbReference>
<feature type="transmembrane region" description="Helical" evidence="7">
    <location>
        <begin position="32"/>
        <end position="50"/>
    </location>
</feature>
<evidence type="ECO:0000256" key="1">
    <source>
        <dbReference type="ARBA" id="ARBA00004477"/>
    </source>
</evidence>
<comment type="similarity">
    <text evidence="2">Belongs to the SPCS1 family.</text>
</comment>
<dbReference type="InterPro" id="IPR039955">
    <property type="entry name" value="DTM1"/>
</dbReference>
<evidence type="ECO:0000256" key="7">
    <source>
        <dbReference type="SAM" id="Phobius"/>
    </source>
</evidence>
<dbReference type="InterPro" id="IPR009542">
    <property type="entry name" value="Spc1/SPCS1"/>
</dbReference>
<keyword evidence="5 7" id="KW-1133">Transmembrane helix</keyword>
<evidence type="ECO:0000256" key="3">
    <source>
        <dbReference type="ARBA" id="ARBA00022692"/>
    </source>
</evidence>
<accession>A0AAV8S5S1</accession>
<evidence type="ECO:0008006" key="10">
    <source>
        <dbReference type="Google" id="ProtNLM"/>
    </source>
</evidence>
<evidence type="ECO:0000256" key="2">
    <source>
        <dbReference type="ARBA" id="ARBA00005245"/>
    </source>
</evidence>
<dbReference type="GO" id="GO:0006465">
    <property type="term" value="P:signal peptide processing"/>
    <property type="evidence" value="ECO:0007669"/>
    <property type="project" value="InterPro"/>
</dbReference>
<evidence type="ECO:0000313" key="9">
    <source>
        <dbReference type="Proteomes" id="UP001159364"/>
    </source>
</evidence>
<keyword evidence="4" id="KW-0256">Endoplasmic reticulum</keyword>
<evidence type="ECO:0000256" key="6">
    <source>
        <dbReference type="ARBA" id="ARBA00023136"/>
    </source>
</evidence>
<comment type="caution">
    <text evidence="8">The sequence shown here is derived from an EMBL/GenBank/DDBJ whole genome shotgun (WGS) entry which is preliminary data.</text>
</comment>
<gene>
    <name evidence="8" type="ORF">K2173_001001</name>
</gene>
<dbReference type="Pfam" id="PF06645">
    <property type="entry name" value="SPC12"/>
    <property type="match status" value="1"/>
</dbReference>
<dbReference type="EMBL" id="JAIWQS010000164">
    <property type="protein sequence ID" value="KAJ8747423.1"/>
    <property type="molecule type" value="Genomic_DNA"/>
</dbReference>
<evidence type="ECO:0000313" key="8">
    <source>
        <dbReference type="EMBL" id="KAJ8747423.1"/>
    </source>
</evidence>
<comment type="subcellular location">
    <subcellularLocation>
        <location evidence="1">Endoplasmic reticulum membrane</location>
        <topology evidence="1">Multi-pass membrane protein</topology>
    </subcellularLocation>
</comment>
<name>A0AAV8S5S1_9ROSI</name>
<organism evidence="8 9">
    <name type="scientific">Erythroxylum novogranatense</name>
    <dbReference type="NCBI Taxonomy" id="1862640"/>
    <lineage>
        <taxon>Eukaryota</taxon>
        <taxon>Viridiplantae</taxon>
        <taxon>Streptophyta</taxon>
        <taxon>Embryophyta</taxon>
        <taxon>Tracheophyta</taxon>
        <taxon>Spermatophyta</taxon>
        <taxon>Magnoliopsida</taxon>
        <taxon>eudicotyledons</taxon>
        <taxon>Gunneridae</taxon>
        <taxon>Pentapetalae</taxon>
        <taxon>rosids</taxon>
        <taxon>fabids</taxon>
        <taxon>Malpighiales</taxon>
        <taxon>Erythroxylaceae</taxon>
        <taxon>Erythroxylum</taxon>
    </lineage>
</organism>
<sequence length="107" mass="12544">MANDSALRNSLVWLAAVVFTVFICTHSFKKMVVTYILGVLGIAGILLPDWDFFDRDYSRWFYPVTEEEKLALAQRSGFRNRISPLRVVVYTTIYSYALYKWWIFITS</sequence>
<feature type="transmembrane region" description="Helical" evidence="7">
    <location>
        <begin position="87"/>
        <end position="105"/>
    </location>
</feature>
<feature type="transmembrane region" description="Helical" evidence="7">
    <location>
        <begin position="6"/>
        <end position="25"/>
    </location>
</feature>
<reference evidence="8 9" key="1">
    <citation type="submission" date="2021-09" db="EMBL/GenBank/DDBJ databases">
        <title>Genomic insights and catalytic innovation underlie evolution of tropane alkaloids biosynthesis.</title>
        <authorList>
            <person name="Wang Y.-J."/>
            <person name="Tian T."/>
            <person name="Huang J.-P."/>
            <person name="Huang S.-X."/>
        </authorList>
    </citation>
    <scope>NUCLEOTIDE SEQUENCE [LARGE SCALE GENOMIC DNA]</scope>
    <source>
        <strain evidence="8">KIB-2018</strain>
        <tissue evidence="8">Leaf</tissue>
    </source>
</reference>
<dbReference type="GO" id="GO:0005787">
    <property type="term" value="C:signal peptidase complex"/>
    <property type="evidence" value="ECO:0007669"/>
    <property type="project" value="InterPro"/>
</dbReference>
<keyword evidence="9" id="KW-1185">Reference proteome</keyword>
<dbReference type="AlphaFoldDB" id="A0AAV8S5S1"/>